<sequence length="443" mass="50931">MLIAELLSPAGTLKSMRYAFAYGADAVYAGLPRYSLRVRNNEFDIHNLHIGIQEAHHIGKYFYIVINIIPHNFKLKSFLSDIKNIINLNPDALIISDPGLIMLTKEAYPEIKIHLSVQANAINWATVKFWHNYGINRIILSRELSIEEIKEIREEVPEIELEVFIHGALCIAYSGRCLLSSYLSKRDANQGTCTNACRWSYNINKDNEKNVNNISKYIDNHKSNQSTTTQQILNQTFLITEKKNKQNYMYAHEDEHGTYIFNSKDLRAVQYIKQLIDIGICSFKIEGRTKSFYYCARTTQIYRTAINDALAGIPFNMSLLHELDGLANRGYTEGFLVRHNQLQQTYTHGYSVSKKQEFVGEFTGKYKHGMAEIEVKNKFYLNDNFILMLPNGNLKIRLSNLLNIKYQNITVAPGAGHKVYTLISNDIDLKYGILIRNLNNFDE</sequence>
<feature type="domain" description="Peptidase family U32 C-terminal" evidence="4">
    <location>
        <begin position="355"/>
        <end position="436"/>
    </location>
</feature>
<evidence type="ECO:0000256" key="3">
    <source>
        <dbReference type="ARBA" id="ARBA00038374"/>
    </source>
</evidence>
<keyword evidence="2" id="KW-0378">Hydrolase</keyword>
<organism evidence="5">
    <name type="scientific">Candidatus Aschnera chinzeii</name>
    <dbReference type="NCBI Taxonomy" id="1485666"/>
    <lineage>
        <taxon>Bacteria</taxon>
        <taxon>Pseudomonadati</taxon>
        <taxon>Pseudomonadota</taxon>
        <taxon>Gammaproteobacteria</taxon>
        <taxon>Enterobacterales</taxon>
        <taxon>Enterobacteriaceae</taxon>
        <taxon>Candidatus Aschnera</taxon>
    </lineage>
</organism>
<evidence type="ECO:0000256" key="2">
    <source>
        <dbReference type="ARBA" id="ARBA00022801"/>
    </source>
</evidence>
<dbReference type="Pfam" id="PF01136">
    <property type="entry name" value="Peptidase_U32"/>
    <property type="match status" value="1"/>
</dbReference>
<reference evidence="5" key="2">
    <citation type="submission" date="2023-10" db="EMBL/GenBank/DDBJ databases">
        <authorList>
            <person name="Koga R."/>
            <person name="Fukatsu T."/>
        </authorList>
    </citation>
    <scope>NUCLEOTIDE SEQUENCE</scope>
    <source>
        <strain evidence="5">Kw-01</strain>
    </source>
</reference>
<dbReference type="GO" id="GO:0005829">
    <property type="term" value="C:cytosol"/>
    <property type="evidence" value="ECO:0007669"/>
    <property type="project" value="TreeGrafter"/>
</dbReference>
<comment type="similarity">
    <text evidence="3">Belongs to the peptidase U32 family.</text>
</comment>
<keyword evidence="1" id="KW-0645">Protease</keyword>
<dbReference type="EMBL" id="AP028961">
    <property type="protein sequence ID" value="BET44470.1"/>
    <property type="molecule type" value="Genomic_DNA"/>
</dbReference>
<evidence type="ECO:0000313" key="5">
    <source>
        <dbReference type="EMBL" id="BET44470.1"/>
    </source>
</evidence>
<protein>
    <submittedName>
        <fullName evidence="5">tRNA 5-hydroxyuridine modification protein YegQ</fullName>
    </submittedName>
</protein>
<dbReference type="AlphaFoldDB" id="A0AAT9G420"/>
<dbReference type="Gene3D" id="2.40.30.10">
    <property type="entry name" value="Translation factors"/>
    <property type="match status" value="1"/>
</dbReference>
<dbReference type="GO" id="GO:0008233">
    <property type="term" value="F:peptidase activity"/>
    <property type="evidence" value="ECO:0007669"/>
    <property type="project" value="UniProtKB-KW"/>
</dbReference>
<accession>A0AAT9G420</accession>
<evidence type="ECO:0000259" key="4">
    <source>
        <dbReference type="Pfam" id="PF16325"/>
    </source>
</evidence>
<dbReference type="PROSITE" id="PS01276">
    <property type="entry name" value="PEPTIDASE_U32"/>
    <property type="match status" value="1"/>
</dbReference>
<dbReference type="PANTHER" id="PTHR30217:SF6">
    <property type="entry name" value="TRNA HYDROXYLATION PROTEIN P"/>
    <property type="match status" value="1"/>
</dbReference>
<dbReference type="PANTHER" id="PTHR30217">
    <property type="entry name" value="PEPTIDASE U32 FAMILY"/>
    <property type="match status" value="1"/>
</dbReference>
<dbReference type="InterPro" id="IPR001539">
    <property type="entry name" value="Peptidase_U32"/>
</dbReference>
<name>A0AAT9G420_9ENTR</name>
<dbReference type="InterPro" id="IPR051454">
    <property type="entry name" value="RNA/ubiquinone_mod_enzymes"/>
</dbReference>
<reference evidence="5" key="1">
    <citation type="journal article" date="2023" name="Front. Microbiol.">
        <title>Genome analysis of Candidatus Aschnera chinzeii, the bacterial endosymbiont of the blood-sucking bat fly Penicillidia jenynsii (Insecta: Diptera: Nycteribiidae).</title>
        <authorList>
            <person name="Koga R."/>
            <person name="Moriyama M."/>
            <person name="Nozaki T."/>
            <person name="Fukatsu T."/>
        </authorList>
    </citation>
    <scope>NUCLEOTIDE SEQUENCE</scope>
    <source>
        <strain evidence="5">Kw-01</strain>
    </source>
</reference>
<dbReference type="InterPro" id="IPR032525">
    <property type="entry name" value="Peptidase_U32_C"/>
</dbReference>
<dbReference type="GO" id="GO:0006508">
    <property type="term" value="P:proteolysis"/>
    <property type="evidence" value="ECO:0007669"/>
    <property type="project" value="UniProtKB-KW"/>
</dbReference>
<gene>
    <name evidence="5" type="primary">yegQ</name>
    <name evidence="5" type="ORF">ACHINZ_1400</name>
</gene>
<proteinExistence type="inferred from homology"/>
<dbReference type="NCBIfam" id="NF011996">
    <property type="entry name" value="PRK15452.1"/>
    <property type="match status" value="1"/>
</dbReference>
<dbReference type="Pfam" id="PF16325">
    <property type="entry name" value="Peptidase_U32_C"/>
    <property type="match status" value="1"/>
</dbReference>
<evidence type="ECO:0000256" key="1">
    <source>
        <dbReference type="ARBA" id="ARBA00022670"/>
    </source>
</evidence>